<comment type="caution">
    <text evidence="2">The sequence shown here is derived from an EMBL/GenBank/DDBJ whole genome shotgun (WGS) entry which is preliminary data.</text>
</comment>
<dbReference type="RefSeq" id="WP_172192780.1">
    <property type="nucleotide sequence ID" value="NZ_CAWPPK010000100.1"/>
</dbReference>
<feature type="region of interest" description="Disordered" evidence="1">
    <location>
        <begin position="1"/>
        <end position="30"/>
    </location>
</feature>
<accession>A0ABX2D6A4</accession>
<keyword evidence="3" id="KW-1185">Reference proteome</keyword>
<name>A0ABX2D6A4_9CYAN</name>
<dbReference type="Proteomes" id="UP000702425">
    <property type="component" value="Unassembled WGS sequence"/>
</dbReference>
<reference evidence="2 3" key="1">
    <citation type="journal article" date="2020" name="Sci. Rep.">
        <title>A novel cyanobacterial geosmin producer, revising GeoA distribution and dispersion patterns in Bacteria.</title>
        <authorList>
            <person name="Churro C."/>
            <person name="Semedo-Aguiar A.P."/>
            <person name="Silva A.D."/>
            <person name="Pereira-Leal J.B."/>
            <person name="Leite R.B."/>
        </authorList>
    </citation>
    <scope>NUCLEOTIDE SEQUENCE [LARGE SCALE GENOMIC DNA]</scope>
    <source>
        <strain evidence="2 3">IPMA8</strain>
    </source>
</reference>
<evidence type="ECO:0000313" key="3">
    <source>
        <dbReference type="Proteomes" id="UP000702425"/>
    </source>
</evidence>
<sequence length="161" mass="17524">MGTMTRLFGGESSDAISSKSEKLTAPTDASVITPLNPGNFTSIRTTPVVDAPRYFTKEEADAMKKLAKEKTENARHAKKSYKSLGQIEEADAKVHKAHRGYEKIVSTSELTKKKADVGLAKHLHGLRPGYARLGMGLEKAENRATERIEAIKAKLLGGSEQ</sequence>
<gene>
    <name evidence="2" type="ORF">E5S67_05985</name>
</gene>
<organism evidence="2 3">
    <name type="scientific">Microcoleus asticus IPMA8</name>
    <dbReference type="NCBI Taxonomy" id="2563858"/>
    <lineage>
        <taxon>Bacteria</taxon>
        <taxon>Bacillati</taxon>
        <taxon>Cyanobacteriota</taxon>
        <taxon>Cyanophyceae</taxon>
        <taxon>Oscillatoriophycideae</taxon>
        <taxon>Oscillatoriales</taxon>
        <taxon>Microcoleaceae</taxon>
        <taxon>Microcoleus</taxon>
        <taxon>Microcoleus asticus</taxon>
    </lineage>
</organism>
<evidence type="ECO:0000256" key="1">
    <source>
        <dbReference type="SAM" id="MobiDB-lite"/>
    </source>
</evidence>
<evidence type="ECO:0000313" key="2">
    <source>
        <dbReference type="EMBL" id="NQE38200.1"/>
    </source>
</evidence>
<protein>
    <submittedName>
        <fullName evidence="2">Uncharacterized protein</fullName>
    </submittedName>
</protein>
<proteinExistence type="predicted"/>
<dbReference type="EMBL" id="SRRZ01000189">
    <property type="protein sequence ID" value="NQE38200.1"/>
    <property type="molecule type" value="Genomic_DNA"/>
</dbReference>